<gene>
    <name evidence="1" type="ORF">K040078D81_45520</name>
</gene>
<accession>A0ABQ0BG66</accession>
<organism evidence="1 2">
    <name type="scientific">Blautia hominis</name>
    <dbReference type="NCBI Taxonomy" id="2025493"/>
    <lineage>
        <taxon>Bacteria</taxon>
        <taxon>Bacillati</taxon>
        <taxon>Bacillota</taxon>
        <taxon>Clostridia</taxon>
        <taxon>Lachnospirales</taxon>
        <taxon>Lachnospiraceae</taxon>
        <taxon>Blautia</taxon>
    </lineage>
</organism>
<proteinExistence type="predicted"/>
<protein>
    <submittedName>
        <fullName evidence="1">Uncharacterized protein</fullName>
    </submittedName>
</protein>
<evidence type="ECO:0000313" key="1">
    <source>
        <dbReference type="EMBL" id="GAA6410435.1"/>
    </source>
</evidence>
<reference evidence="1 2" key="1">
    <citation type="submission" date="2024-04" db="EMBL/GenBank/DDBJ databases">
        <title>Defined microbial consortia suppress multidrug-resistant proinflammatory Enterobacteriaceae via ecological control.</title>
        <authorList>
            <person name="Furuichi M."/>
            <person name="Kawaguchi T."/>
            <person name="Pust M."/>
            <person name="Yasuma K."/>
            <person name="Plichta D."/>
            <person name="Hasegawa N."/>
            <person name="Ohya T."/>
            <person name="Bhattarai S."/>
            <person name="Sasajima S."/>
            <person name="Aoto Y."/>
            <person name="Tuganbaev T."/>
            <person name="Yaginuma M."/>
            <person name="Ueda M."/>
            <person name="Okahashi N."/>
            <person name="Amafuji K."/>
            <person name="Kiridooshi Y."/>
            <person name="Sugita K."/>
            <person name="Strazar M."/>
            <person name="Skelly A."/>
            <person name="Suda W."/>
            <person name="Hattori M."/>
            <person name="Nakamoto N."/>
            <person name="Caballero S."/>
            <person name="Norman J."/>
            <person name="Olle B."/>
            <person name="Tanoue T."/>
            <person name="Arita M."/>
            <person name="Bucci V."/>
            <person name="Atarashi K."/>
            <person name="Xavier R."/>
            <person name="Honda K."/>
        </authorList>
    </citation>
    <scope>NUCLEOTIDE SEQUENCE [LARGE SCALE GENOMIC DNA]</scope>
    <source>
        <strain evidence="2">k04-0078-D8-1</strain>
    </source>
</reference>
<comment type="caution">
    <text evidence="1">The sequence shown here is derived from an EMBL/GenBank/DDBJ whole genome shotgun (WGS) entry which is preliminary data.</text>
</comment>
<evidence type="ECO:0000313" key="2">
    <source>
        <dbReference type="Proteomes" id="UP001600943"/>
    </source>
</evidence>
<sequence>MGIEMNFYLVLLVIFIILQIARNYSNAKLYDLFFILTYLYT</sequence>
<dbReference type="Proteomes" id="UP001600943">
    <property type="component" value="Unassembled WGS sequence"/>
</dbReference>
<keyword evidence="2" id="KW-1185">Reference proteome</keyword>
<name>A0ABQ0BG66_9FIRM</name>
<dbReference type="EMBL" id="BAABYW010000001">
    <property type="protein sequence ID" value="GAA6410435.1"/>
    <property type="molecule type" value="Genomic_DNA"/>
</dbReference>